<dbReference type="InterPro" id="IPR008271">
    <property type="entry name" value="Ser/Thr_kinase_AS"/>
</dbReference>
<evidence type="ECO:0000256" key="2">
    <source>
        <dbReference type="ARBA" id="ARBA00022527"/>
    </source>
</evidence>
<evidence type="ECO:0000256" key="13">
    <source>
        <dbReference type="SAM" id="Phobius"/>
    </source>
</evidence>
<evidence type="ECO:0000256" key="10">
    <source>
        <dbReference type="ARBA" id="ARBA00023136"/>
    </source>
</evidence>
<feature type="signal peptide" evidence="14">
    <location>
        <begin position="1"/>
        <end position="29"/>
    </location>
</feature>
<keyword evidence="10 13" id="KW-0472">Membrane</keyword>
<organism evidence="16 17">
    <name type="scientific">Cinnamomum micranthum f. kanehirae</name>
    <dbReference type="NCBI Taxonomy" id="337451"/>
    <lineage>
        <taxon>Eukaryota</taxon>
        <taxon>Viridiplantae</taxon>
        <taxon>Streptophyta</taxon>
        <taxon>Embryophyta</taxon>
        <taxon>Tracheophyta</taxon>
        <taxon>Spermatophyta</taxon>
        <taxon>Magnoliopsida</taxon>
        <taxon>Magnoliidae</taxon>
        <taxon>Laurales</taxon>
        <taxon>Lauraceae</taxon>
        <taxon>Cinnamomum</taxon>
    </lineage>
</organism>
<sequence length="667" mass="74743">MASLFSQSPLSLTISFLNLIIFFFSTTKSQQQTSTDPSYYYNLCAPSTCGNLTFSYPFSLPTLCHHPKLHPTCQDNNQHLVLQGQPQFDAQRVIGNMTVDGSNFTIPITSNAFFRCGHLSKPNVVTDSVIFNMSDKYTFGTHLNCTRRPANGLALMPASCLECEGDADPNVCYYMQGFVSFPECESFYIYPPKGFNVSAEKDLRGFLMKGFDITYNMSRECENCQGTGGRCGARPDGSFACFCRSNVHSQNCSDALSTSASIVILIALAALVAIFFLWKKSRRMKDNERGMDNKDMHQTDLKDVVRGISPTRYSYPDIKKFTNNFATKLGEGGFGSVYKGIIQGSGNDVNVAIKLLKISKQSEKQFMNEVATVGRIHHNNLVRLLGYCVQGKRRALVYEFMENGSLEKYIYMTKKEGNEEVKEDCGVDRLSSKQLYNIALETARGLLYLHEGCRSRILHCDIKPHNVLLDSRFSAKVSDFGLARMIDKDQSHVSFTAIQGTPEYMAPEMWSKSYGGVTEKSDVYGYGMLLLEMAGGRKNYNLNASTPSQVYFPDWVFKKLEKPTNKSETSQVDMTEIVGDVILDKEDVEVLNHMCLVGLWCIQHIPSNRPSMSRVIQMLEGNANIPTPPNPFPEDGVEKQTDFLTKPTVYLSAKDESIENSSQRDKC</sequence>
<protein>
    <submittedName>
        <fullName evidence="16">Putative receptor-like protein kinase</fullName>
    </submittedName>
</protein>
<reference evidence="16 17" key="1">
    <citation type="journal article" date="2019" name="Nat. Plants">
        <title>Stout camphor tree genome fills gaps in understanding of flowering plant genome evolution.</title>
        <authorList>
            <person name="Chaw S.M."/>
            <person name="Liu Y.C."/>
            <person name="Wu Y.W."/>
            <person name="Wang H.Y."/>
            <person name="Lin C.I."/>
            <person name="Wu C.S."/>
            <person name="Ke H.M."/>
            <person name="Chang L.Y."/>
            <person name="Hsu C.Y."/>
            <person name="Yang H.T."/>
            <person name="Sudianto E."/>
            <person name="Hsu M.H."/>
            <person name="Wu K.P."/>
            <person name="Wang L.N."/>
            <person name="Leebens-Mack J.H."/>
            <person name="Tsai I.J."/>
        </authorList>
    </citation>
    <scope>NUCLEOTIDE SEQUENCE [LARGE SCALE GENOMIC DNA]</scope>
    <source>
        <strain evidence="17">cv. Chaw 1501</strain>
        <tissue evidence="16">Young leaves</tissue>
    </source>
</reference>
<dbReference type="InterPro" id="IPR011009">
    <property type="entry name" value="Kinase-like_dom_sf"/>
</dbReference>
<keyword evidence="5 14" id="KW-0732">Signal</keyword>
<keyword evidence="7 16" id="KW-0418">Kinase</keyword>
<feature type="chain" id="PRO_5018569682" evidence="14">
    <location>
        <begin position="30"/>
        <end position="667"/>
    </location>
</feature>
<keyword evidence="4 13" id="KW-0812">Transmembrane</keyword>
<dbReference type="InterPro" id="IPR032872">
    <property type="entry name" value="WAK_assoc_C"/>
</dbReference>
<keyword evidence="9 13" id="KW-1133">Transmembrane helix</keyword>
<proteinExistence type="predicted"/>
<evidence type="ECO:0000313" key="17">
    <source>
        <dbReference type="Proteomes" id="UP000283530"/>
    </source>
</evidence>
<dbReference type="FunFam" id="1.10.510.10:FF:000590">
    <property type="entry name" value="PR5-like receptor kinase"/>
    <property type="match status" value="1"/>
</dbReference>
<dbReference type="Gene3D" id="3.30.200.20">
    <property type="entry name" value="Phosphorylase Kinase, domain 1"/>
    <property type="match status" value="1"/>
</dbReference>
<dbReference type="SMART" id="SM00220">
    <property type="entry name" value="S_TKc"/>
    <property type="match status" value="1"/>
</dbReference>
<dbReference type="Proteomes" id="UP000283530">
    <property type="component" value="Unassembled WGS sequence"/>
</dbReference>
<evidence type="ECO:0000259" key="15">
    <source>
        <dbReference type="PROSITE" id="PS50011"/>
    </source>
</evidence>
<gene>
    <name evidence="16" type="ORF">CKAN_01358600</name>
</gene>
<dbReference type="PROSITE" id="PS00108">
    <property type="entry name" value="PROTEIN_KINASE_ST"/>
    <property type="match status" value="1"/>
</dbReference>
<evidence type="ECO:0000256" key="3">
    <source>
        <dbReference type="ARBA" id="ARBA00022679"/>
    </source>
</evidence>
<dbReference type="Gene3D" id="1.10.510.10">
    <property type="entry name" value="Transferase(Phosphotransferase) domain 1"/>
    <property type="match status" value="1"/>
</dbReference>
<dbReference type="EMBL" id="QPKB01000005">
    <property type="protein sequence ID" value="RWR84760.1"/>
    <property type="molecule type" value="Genomic_DNA"/>
</dbReference>
<evidence type="ECO:0000256" key="12">
    <source>
        <dbReference type="PROSITE-ProRule" id="PRU10141"/>
    </source>
</evidence>
<dbReference type="InterPro" id="IPR017441">
    <property type="entry name" value="Protein_kinase_ATP_BS"/>
</dbReference>
<dbReference type="Pfam" id="PF07714">
    <property type="entry name" value="PK_Tyr_Ser-Thr"/>
    <property type="match status" value="1"/>
</dbReference>
<name>A0A3S4P2C0_9MAGN</name>
<evidence type="ECO:0000256" key="7">
    <source>
        <dbReference type="ARBA" id="ARBA00022777"/>
    </source>
</evidence>
<keyword evidence="11" id="KW-0325">Glycoprotein</keyword>
<dbReference type="AlphaFoldDB" id="A0A3S4P2C0"/>
<feature type="binding site" evidence="12">
    <location>
        <position position="354"/>
    </location>
    <ligand>
        <name>ATP</name>
        <dbReference type="ChEBI" id="CHEBI:30616"/>
    </ligand>
</feature>
<feature type="transmembrane region" description="Helical" evidence="13">
    <location>
        <begin position="255"/>
        <end position="278"/>
    </location>
</feature>
<dbReference type="SUPFAM" id="SSF56112">
    <property type="entry name" value="Protein kinase-like (PK-like)"/>
    <property type="match status" value="1"/>
</dbReference>
<accession>A0A3S4P2C0</accession>
<dbReference type="GO" id="GO:0016020">
    <property type="term" value="C:membrane"/>
    <property type="evidence" value="ECO:0007669"/>
    <property type="project" value="UniProtKB-SubCell"/>
</dbReference>
<comment type="caution">
    <text evidence="16">The sequence shown here is derived from an EMBL/GenBank/DDBJ whole genome shotgun (WGS) entry which is preliminary data.</text>
</comment>
<evidence type="ECO:0000256" key="6">
    <source>
        <dbReference type="ARBA" id="ARBA00022741"/>
    </source>
</evidence>
<dbReference type="GO" id="GO:0005524">
    <property type="term" value="F:ATP binding"/>
    <property type="evidence" value="ECO:0007669"/>
    <property type="project" value="UniProtKB-UniRule"/>
</dbReference>
<comment type="subcellular location">
    <subcellularLocation>
        <location evidence="1">Membrane</location>
        <topology evidence="1">Single-pass type I membrane protein</topology>
    </subcellularLocation>
</comment>
<dbReference type="PANTHER" id="PTHR27009">
    <property type="entry name" value="RUST RESISTANCE KINASE LR10-RELATED"/>
    <property type="match status" value="1"/>
</dbReference>
<keyword evidence="8 12" id="KW-0067">ATP-binding</keyword>
<dbReference type="PROSITE" id="PS50011">
    <property type="entry name" value="PROTEIN_KINASE_DOM"/>
    <property type="match status" value="1"/>
</dbReference>
<dbReference type="InterPro" id="IPR001245">
    <property type="entry name" value="Ser-Thr/Tyr_kinase_cat_dom"/>
</dbReference>
<keyword evidence="6 12" id="KW-0547">Nucleotide-binding</keyword>
<dbReference type="GO" id="GO:0004674">
    <property type="term" value="F:protein serine/threonine kinase activity"/>
    <property type="evidence" value="ECO:0007669"/>
    <property type="project" value="UniProtKB-KW"/>
</dbReference>
<evidence type="ECO:0000256" key="14">
    <source>
        <dbReference type="SAM" id="SignalP"/>
    </source>
</evidence>
<evidence type="ECO:0000256" key="1">
    <source>
        <dbReference type="ARBA" id="ARBA00004479"/>
    </source>
</evidence>
<dbReference type="PROSITE" id="PS00107">
    <property type="entry name" value="PROTEIN_KINASE_ATP"/>
    <property type="match status" value="1"/>
</dbReference>
<evidence type="ECO:0000256" key="9">
    <source>
        <dbReference type="ARBA" id="ARBA00022989"/>
    </source>
</evidence>
<keyword evidence="3" id="KW-0808">Transferase</keyword>
<dbReference type="InterPro" id="IPR045874">
    <property type="entry name" value="LRK10/LRL21-25-like"/>
</dbReference>
<dbReference type="InterPro" id="IPR000719">
    <property type="entry name" value="Prot_kinase_dom"/>
</dbReference>
<keyword evidence="17" id="KW-1185">Reference proteome</keyword>
<dbReference type="FunFam" id="3.30.200.20:FF:000178">
    <property type="entry name" value="serine/threonine-protein kinase PBS1-like"/>
    <property type="match status" value="1"/>
</dbReference>
<dbReference type="Pfam" id="PF14380">
    <property type="entry name" value="WAK_assoc"/>
    <property type="match status" value="1"/>
</dbReference>
<dbReference type="OrthoDB" id="1918632at2759"/>
<evidence type="ECO:0000256" key="8">
    <source>
        <dbReference type="ARBA" id="ARBA00022840"/>
    </source>
</evidence>
<evidence type="ECO:0000256" key="11">
    <source>
        <dbReference type="ARBA" id="ARBA00023180"/>
    </source>
</evidence>
<keyword evidence="16" id="KW-0675">Receptor</keyword>
<feature type="domain" description="Protein kinase" evidence="15">
    <location>
        <begin position="323"/>
        <end position="633"/>
    </location>
</feature>
<keyword evidence="2" id="KW-0723">Serine/threonine-protein kinase</keyword>
<evidence type="ECO:0000256" key="5">
    <source>
        <dbReference type="ARBA" id="ARBA00022729"/>
    </source>
</evidence>
<evidence type="ECO:0000313" key="16">
    <source>
        <dbReference type="EMBL" id="RWR84760.1"/>
    </source>
</evidence>
<evidence type="ECO:0000256" key="4">
    <source>
        <dbReference type="ARBA" id="ARBA00022692"/>
    </source>
</evidence>
<dbReference type="STRING" id="337451.A0A3S4P2C0"/>